<proteinExistence type="predicted"/>
<dbReference type="Gene3D" id="3.30.420.10">
    <property type="entry name" value="Ribonuclease H-like superfamily/Ribonuclease H"/>
    <property type="match status" value="1"/>
</dbReference>
<organism evidence="2 3">
    <name type="scientific">Thelohanellus kitauei</name>
    <name type="common">Myxosporean</name>
    <dbReference type="NCBI Taxonomy" id="669202"/>
    <lineage>
        <taxon>Eukaryota</taxon>
        <taxon>Metazoa</taxon>
        <taxon>Cnidaria</taxon>
        <taxon>Myxozoa</taxon>
        <taxon>Myxosporea</taxon>
        <taxon>Bivalvulida</taxon>
        <taxon>Platysporina</taxon>
        <taxon>Myxobolidae</taxon>
        <taxon>Thelohanellus</taxon>
    </lineage>
</organism>
<dbReference type="InterPro" id="IPR001584">
    <property type="entry name" value="Integrase_cat-core"/>
</dbReference>
<evidence type="ECO:0000313" key="2">
    <source>
        <dbReference type="EMBL" id="KII67541.1"/>
    </source>
</evidence>
<gene>
    <name evidence="2" type="ORF">RF11_08380</name>
</gene>
<dbReference type="PANTHER" id="PTHR37984:SF5">
    <property type="entry name" value="PROTEIN NYNRIN-LIKE"/>
    <property type="match status" value="1"/>
</dbReference>
<evidence type="ECO:0000313" key="3">
    <source>
        <dbReference type="Proteomes" id="UP000031668"/>
    </source>
</evidence>
<keyword evidence="3" id="KW-1185">Reference proteome</keyword>
<dbReference type="InterPro" id="IPR012337">
    <property type="entry name" value="RNaseH-like_sf"/>
</dbReference>
<dbReference type="InterPro" id="IPR050951">
    <property type="entry name" value="Retrovirus_Pol_polyprotein"/>
</dbReference>
<sequence>MTKWIEAFAVPDMKAETAAKLVVDKIVCRFCVPISLHSDQGRQFESLLFLYTCEIFGIHKTHSTTYHPQGNGIAERAIRTLKELLRNIMNQKKTELDESIDLALMTIRTTVNDTALQTPFTLVYGRKPRTINSHEMTDKSRNENLHTFTDELEKKVRDIESRAKEKIAASQSKYNHYYDNTYSNTFWPGSWVRVRNATPSALSVRYSQPIRIVKEQTPGTYLLYNATGKQFLIHHNRLKAHHIDPRYDVLREDKRAIHVR</sequence>
<dbReference type="PANTHER" id="PTHR37984">
    <property type="entry name" value="PROTEIN CBG26694"/>
    <property type="match status" value="1"/>
</dbReference>
<accession>A0A0C2MK23</accession>
<protein>
    <submittedName>
        <fullName evidence="2">Retrovirus-related Pol polyprotein</fullName>
    </submittedName>
</protein>
<dbReference type="InterPro" id="IPR036397">
    <property type="entry name" value="RNaseH_sf"/>
</dbReference>
<comment type="caution">
    <text evidence="2">The sequence shown here is derived from an EMBL/GenBank/DDBJ whole genome shotgun (WGS) entry which is preliminary data.</text>
</comment>
<dbReference type="AlphaFoldDB" id="A0A0C2MK23"/>
<dbReference type="PROSITE" id="PS50994">
    <property type="entry name" value="INTEGRASE"/>
    <property type="match status" value="1"/>
</dbReference>
<name>A0A0C2MK23_THEKT</name>
<dbReference type="GO" id="GO:0015074">
    <property type="term" value="P:DNA integration"/>
    <property type="evidence" value="ECO:0007669"/>
    <property type="project" value="InterPro"/>
</dbReference>
<feature type="domain" description="Integrase catalytic" evidence="1">
    <location>
        <begin position="1"/>
        <end position="136"/>
    </location>
</feature>
<dbReference type="GO" id="GO:0003676">
    <property type="term" value="F:nucleic acid binding"/>
    <property type="evidence" value="ECO:0007669"/>
    <property type="project" value="InterPro"/>
</dbReference>
<reference evidence="2 3" key="1">
    <citation type="journal article" date="2014" name="Genome Biol. Evol.">
        <title>The genome of the myxosporean Thelohanellus kitauei shows adaptations to nutrient acquisition within its fish host.</title>
        <authorList>
            <person name="Yang Y."/>
            <person name="Xiong J."/>
            <person name="Zhou Z."/>
            <person name="Huo F."/>
            <person name="Miao W."/>
            <person name="Ran C."/>
            <person name="Liu Y."/>
            <person name="Zhang J."/>
            <person name="Feng J."/>
            <person name="Wang M."/>
            <person name="Wang M."/>
            <person name="Wang L."/>
            <person name="Yao B."/>
        </authorList>
    </citation>
    <scope>NUCLEOTIDE SEQUENCE [LARGE SCALE GENOMIC DNA]</scope>
    <source>
        <strain evidence="2">Wuqing</strain>
    </source>
</reference>
<dbReference type="SUPFAM" id="SSF53098">
    <property type="entry name" value="Ribonuclease H-like"/>
    <property type="match status" value="1"/>
</dbReference>
<dbReference type="EMBL" id="JWZT01003132">
    <property type="protein sequence ID" value="KII67541.1"/>
    <property type="molecule type" value="Genomic_DNA"/>
</dbReference>
<evidence type="ECO:0000259" key="1">
    <source>
        <dbReference type="PROSITE" id="PS50994"/>
    </source>
</evidence>
<dbReference type="OrthoDB" id="10030726at2759"/>
<dbReference type="Proteomes" id="UP000031668">
    <property type="component" value="Unassembled WGS sequence"/>
</dbReference>